<gene>
    <name evidence="1" type="ORF">ElyMa_005612400</name>
</gene>
<organism evidence="1 2">
    <name type="scientific">Elysia marginata</name>
    <dbReference type="NCBI Taxonomy" id="1093978"/>
    <lineage>
        <taxon>Eukaryota</taxon>
        <taxon>Metazoa</taxon>
        <taxon>Spiralia</taxon>
        <taxon>Lophotrochozoa</taxon>
        <taxon>Mollusca</taxon>
        <taxon>Gastropoda</taxon>
        <taxon>Heterobranchia</taxon>
        <taxon>Euthyneura</taxon>
        <taxon>Panpulmonata</taxon>
        <taxon>Sacoglossa</taxon>
        <taxon>Placobranchoidea</taxon>
        <taxon>Plakobranchidae</taxon>
        <taxon>Elysia</taxon>
    </lineage>
</organism>
<keyword evidence="2" id="KW-1185">Reference proteome</keyword>
<dbReference type="Proteomes" id="UP000762676">
    <property type="component" value="Unassembled WGS sequence"/>
</dbReference>
<proteinExistence type="predicted"/>
<protein>
    <submittedName>
        <fullName evidence="1">Uncharacterized protein</fullName>
    </submittedName>
</protein>
<comment type="caution">
    <text evidence="1">The sequence shown here is derived from an EMBL/GenBank/DDBJ whole genome shotgun (WGS) entry which is preliminary data.</text>
</comment>
<reference evidence="1 2" key="1">
    <citation type="journal article" date="2021" name="Elife">
        <title>Chloroplast acquisition without the gene transfer in kleptoplastic sea slugs, Plakobranchus ocellatus.</title>
        <authorList>
            <person name="Maeda T."/>
            <person name="Takahashi S."/>
            <person name="Yoshida T."/>
            <person name="Shimamura S."/>
            <person name="Takaki Y."/>
            <person name="Nagai Y."/>
            <person name="Toyoda A."/>
            <person name="Suzuki Y."/>
            <person name="Arimoto A."/>
            <person name="Ishii H."/>
            <person name="Satoh N."/>
            <person name="Nishiyama T."/>
            <person name="Hasebe M."/>
            <person name="Maruyama T."/>
            <person name="Minagawa J."/>
            <person name="Obokata J."/>
            <person name="Shigenobu S."/>
        </authorList>
    </citation>
    <scope>NUCLEOTIDE SEQUENCE [LARGE SCALE GENOMIC DNA]</scope>
</reference>
<name>A0AAV4F821_9GAST</name>
<sequence length="82" mass="9706">MRERLSDVYLYWKWDTYNLAGTLVLLDCYKLKIFLETKCTAGSLRKSSLLNESIMAQVRAIALIRQNFHRSPDHQVFLFEHV</sequence>
<dbReference type="AlphaFoldDB" id="A0AAV4F821"/>
<evidence type="ECO:0000313" key="2">
    <source>
        <dbReference type="Proteomes" id="UP000762676"/>
    </source>
</evidence>
<evidence type="ECO:0000313" key="1">
    <source>
        <dbReference type="EMBL" id="GFR68586.1"/>
    </source>
</evidence>
<dbReference type="EMBL" id="BMAT01011209">
    <property type="protein sequence ID" value="GFR68586.1"/>
    <property type="molecule type" value="Genomic_DNA"/>
</dbReference>
<accession>A0AAV4F821</accession>